<dbReference type="NCBIfam" id="TIGR00443">
    <property type="entry name" value="hisZ_biosyn_reg"/>
    <property type="match status" value="1"/>
</dbReference>
<keyword evidence="12" id="KW-1185">Reference proteome</keyword>
<evidence type="ECO:0000256" key="8">
    <source>
        <dbReference type="HAMAP-Rule" id="MF_00125"/>
    </source>
</evidence>
<dbReference type="PIRSF" id="PIRSF001549">
    <property type="entry name" value="His-tRNA_synth"/>
    <property type="match status" value="1"/>
</dbReference>
<keyword evidence="8" id="KW-0368">Histidine biosynthesis</keyword>
<evidence type="ECO:0000259" key="10">
    <source>
        <dbReference type="PROSITE" id="PS50862"/>
    </source>
</evidence>
<feature type="binding site" evidence="9">
    <location>
        <position position="125"/>
    </location>
    <ligand>
        <name>L-histidine</name>
        <dbReference type="ChEBI" id="CHEBI:57595"/>
    </ligand>
</feature>
<evidence type="ECO:0000313" key="12">
    <source>
        <dbReference type="Proteomes" id="UP000632125"/>
    </source>
</evidence>
<gene>
    <name evidence="8" type="primary">hisZ</name>
    <name evidence="11" type="ORF">IDH41_28995</name>
</gene>
<dbReference type="GO" id="GO:0006427">
    <property type="term" value="P:histidyl-tRNA aminoacylation"/>
    <property type="evidence" value="ECO:0007669"/>
    <property type="project" value="TreeGrafter"/>
</dbReference>
<dbReference type="PROSITE" id="PS50862">
    <property type="entry name" value="AA_TRNA_LIGASE_II"/>
    <property type="match status" value="1"/>
</dbReference>
<evidence type="ECO:0000313" key="11">
    <source>
        <dbReference type="EMBL" id="MBD2872616.1"/>
    </source>
</evidence>
<dbReference type="SUPFAM" id="SSF55681">
    <property type="entry name" value="Class II aaRS and biotin synthetases"/>
    <property type="match status" value="1"/>
</dbReference>
<keyword evidence="8" id="KW-0028">Amino-acid biosynthesis</keyword>
<keyword evidence="6 8" id="KW-0963">Cytoplasm</keyword>
<evidence type="ECO:0000256" key="6">
    <source>
        <dbReference type="ARBA" id="ARBA00022490"/>
    </source>
</evidence>
<evidence type="ECO:0000256" key="7">
    <source>
        <dbReference type="ARBA" id="ARBA00025246"/>
    </source>
</evidence>
<dbReference type="InterPro" id="IPR006195">
    <property type="entry name" value="aa-tRNA-synth_II"/>
</dbReference>
<dbReference type="PANTHER" id="PTHR43707:SF1">
    <property type="entry name" value="HISTIDINE--TRNA LIGASE, MITOCHONDRIAL-RELATED"/>
    <property type="match status" value="1"/>
</dbReference>
<name>A0A927CUV0_9BACL</name>
<dbReference type="RefSeq" id="WP_190867454.1">
    <property type="nucleotide sequence ID" value="NZ_JACXIY010000053.1"/>
</dbReference>
<comment type="miscellaneous">
    <text evidence="8">This function is generally fulfilled by the C-terminal part of HisG, which is missing in some bacteria such as this one.</text>
</comment>
<organism evidence="11 12">
    <name type="scientific">Paenibacillus arenilitoris</name>
    <dbReference type="NCBI Taxonomy" id="2772299"/>
    <lineage>
        <taxon>Bacteria</taxon>
        <taxon>Bacillati</taxon>
        <taxon>Bacillota</taxon>
        <taxon>Bacilli</taxon>
        <taxon>Bacillales</taxon>
        <taxon>Paenibacillaceae</taxon>
        <taxon>Paenibacillus</taxon>
    </lineage>
</organism>
<dbReference type="GO" id="GO:0016757">
    <property type="term" value="F:glycosyltransferase activity"/>
    <property type="evidence" value="ECO:0007669"/>
    <property type="project" value="UniProtKB-KW"/>
</dbReference>
<dbReference type="NCBIfam" id="NF008941">
    <property type="entry name" value="PRK12292.2-4"/>
    <property type="match status" value="1"/>
</dbReference>
<comment type="subunit">
    <text evidence="4 8">Heteromultimer composed of HisG and HisZ subunits.</text>
</comment>
<dbReference type="Gene3D" id="3.30.930.10">
    <property type="entry name" value="Bira Bifunctional Protein, Domain 2"/>
    <property type="match status" value="1"/>
</dbReference>
<dbReference type="Pfam" id="PF13393">
    <property type="entry name" value="tRNA-synt_His"/>
    <property type="match status" value="1"/>
</dbReference>
<evidence type="ECO:0000256" key="5">
    <source>
        <dbReference type="ARBA" id="ARBA00020397"/>
    </source>
</evidence>
<accession>A0A927CUV0</accession>
<dbReference type="EMBL" id="JACXIY010000053">
    <property type="protein sequence ID" value="MBD2872616.1"/>
    <property type="molecule type" value="Genomic_DNA"/>
</dbReference>
<dbReference type="GO" id="GO:0140096">
    <property type="term" value="F:catalytic activity, acting on a protein"/>
    <property type="evidence" value="ECO:0007669"/>
    <property type="project" value="UniProtKB-ARBA"/>
</dbReference>
<feature type="domain" description="Aminoacyl-transfer RNA synthetases class-II family profile" evidence="10">
    <location>
        <begin position="29"/>
        <end position="374"/>
    </location>
</feature>
<evidence type="ECO:0000256" key="4">
    <source>
        <dbReference type="ARBA" id="ARBA00011496"/>
    </source>
</evidence>
<comment type="caution">
    <text evidence="11">The sequence shown here is derived from an EMBL/GenBank/DDBJ whole genome shotgun (WGS) entry which is preliminary data.</text>
</comment>
<dbReference type="HAMAP" id="MF_00125">
    <property type="entry name" value="HisZ"/>
    <property type="match status" value="1"/>
</dbReference>
<dbReference type="PANTHER" id="PTHR43707">
    <property type="entry name" value="HISTIDYL-TRNA SYNTHETASE"/>
    <property type="match status" value="1"/>
</dbReference>
<reference evidence="11" key="1">
    <citation type="submission" date="2020-09" db="EMBL/GenBank/DDBJ databases">
        <title>A novel bacterium of genus Paenibacillus, isolated from South China Sea.</title>
        <authorList>
            <person name="Huang H."/>
            <person name="Mo K."/>
            <person name="Hu Y."/>
        </authorList>
    </citation>
    <scope>NUCLEOTIDE SEQUENCE</scope>
    <source>
        <strain evidence="11">IB182493</strain>
    </source>
</reference>
<keyword evidence="11" id="KW-0808">Transferase</keyword>
<comment type="subcellular location">
    <subcellularLocation>
        <location evidence="1 8">Cytoplasm</location>
    </subcellularLocation>
</comment>
<dbReference type="GO" id="GO:0000105">
    <property type="term" value="P:L-histidine biosynthetic process"/>
    <property type="evidence" value="ECO:0007669"/>
    <property type="project" value="UniProtKB-UniRule"/>
</dbReference>
<dbReference type="InterPro" id="IPR041715">
    <property type="entry name" value="HisRS-like_core"/>
</dbReference>
<evidence type="ECO:0000256" key="3">
    <source>
        <dbReference type="ARBA" id="ARBA00005539"/>
    </source>
</evidence>
<dbReference type="InterPro" id="IPR004517">
    <property type="entry name" value="HisZ"/>
</dbReference>
<protein>
    <recommendedName>
        <fullName evidence="5 8">ATP phosphoribosyltransferase regulatory subunit</fullName>
    </recommendedName>
</protein>
<proteinExistence type="inferred from homology"/>
<dbReference type="InterPro" id="IPR004516">
    <property type="entry name" value="HisRS/HisZ"/>
</dbReference>
<evidence type="ECO:0000256" key="1">
    <source>
        <dbReference type="ARBA" id="ARBA00004496"/>
    </source>
</evidence>
<comment type="similarity">
    <text evidence="3 8">Belongs to the class-II aminoacyl-tRNA synthetase family. HisZ subfamily.</text>
</comment>
<dbReference type="Proteomes" id="UP000632125">
    <property type="component" value="Unassembled WGS sequence"/>
</dbReference>
<sequence>MSKPKGFEKPIGVKDYLPGAVAKLRHIERQVLACMQGWGYEQIITPTMEYYDTVGMASSTSDAKLFKLLNNRGTTLVLRSDMTAPIARVVASLLKQEDFPQRLSYHSNVFRAIEEEAGREAEFFQTGVELVGDSSAEADAEVVALAIASLNAAGVERFKIAIGHVGFLNGLLGETLPGNTEAQEQLKSCLLGRDHVGYRQRLRELSLEVPVQRELEGILRLRGGAEICDQALQLSADETARTSIRHLCEIWDVLKAYGVSEYVLIDLTMIGDFSYYTGMTFEAYAADLGFPVASGGRYDNLLAQFGRPAPATGFALKTTRIVELLGDEAEAEVERTLIVYDAAGRTAALAKAQELRSQGVNVVTERADGRSGTPAAAGAAEPFTHKGVRYAALLSYGGNGLKGGSAT</sequence>
<dbReference type="GO" id="GO:0004821">
    <property type="term" value="F:histidine-tRNA ligase activity"/>
    <property type="evidence" value="ECO:0007669"/>
    <property type="project" value="TreeGrafter"/>
</dbReference>
<dbReference type="GO" id="GO:0005737">
    <property type="term" value="C:cytoplasm"/>
    <property type="evidence" value="ECO:0007669"/>
    <property type="project" value="UniProtKB-SubCell"/>
</dbReference>
<comment type="pathway">
    <text evidence="2 8">Amino-acid biosynthesis; L-histidine biosynthesis; L-histidine from 5-phospho-alpha-D-ribose 1-diphosphate: step 1/9.</text>
</comment>
<feature type="binding site" evidence="9">
    <location>
        <begin position="275"/>
        <end position="276"/>
    </location>
    <ligand>
        <name>L-histidine</name>
        <dbReference type="ChEBI" id="CHEBI:57595"/>
    </ligand>
</feature>
<dbReference type="CDD" id="cd00773">
    <property type="entry name" value="HisRS-like_core"/>
    <property type="match status" value="1"/>
</dbReference>
<evidence type="ECO:0000256" key="9">
    <source>
        <dbReference type="PIRSR" id="PIRSR001549-1"/>
    </source>
</evidence>
<keyword evidence="11" id="KW-0328">Glycosyltransferase</keyword>
<evidence type="ECO:0000256" key="2">
    <source>
        <dbReference type="ARBA" id="ARBA00004667"/>
    </source>
</evidence>
<dbReference type="InterPro" id="IPR045864">
    <property type="entry name" value="aa-tRNA-synth_II/BPL/LPL"/>
</dbReference>
<comment type="function">
    <text evidence="7 8">Required for the first step of histidine biosynthesis. May allow the feedback regulation of ATP phosphoribosyltransferase activity by histidine.</text>
</comment>
<dbReference type="AlphaFoldDB" id="A0A927CUV0"/>
<feature type="binding site" evidence="9">
    <location>
        <position position="111"/>
    </location>
    <ligand>
        <name>L-histidine</name>
        <dbReference type="ChEBI" id="CHEBI:57595"/>
    </ligand>
</feature>
<feature type="binding site" evidence="9">
    <location>
        <begin position="81"/>
        <end position="83"/>
    </location>
    <ligand>
        <name>L-histidine</name>
        <dbReference type="ChEBI" id="CHEBI:57595"/>
    </ligand>
</feature>
<feature type="binding site" evidence="9">
    <location>
        <position position="129"/>
    </location>
    <ligand>
        <name>L-histidine</name>
        <dbReference type="ChEBI" id="CHEBI:57595"/>
    </ligand>
</feature>